<keyword evidence="3" id="KW-1185">Reference proteome</keyword>
<dbReference type="AlphaFoldDB" id="A0ABD3P287"/>
<accession>A0ABD3P287</accession>
<gene>
    <name evidence="2" type="ORF">ACHAWO_009215</name>
</gene>
<dbReference type="Pfam" id="PF09803">
    <property type="entry name" value="Pet100"/>
    <property type="match status" value="1"/>
</dbReference>
<dbReference type="EMBL" id="JALLPJ020000829">
    <property type="protein sequence ID" value="KAL3781849.1"/>
    <property type="molecule type" value="Genomic_DNA"/>
</dbReference>
<dbReference type="InterPro" id="IPR018625">
    <property type="entry name" value="Pet100"/>
</dbReference>
<protein>
    <submittedName>
        <fullName evidence="2">Uncharacterized protein</fullName>
    </submittedName>
</protein>
<keyword evidence="1" id="KW-0175">Coiled coil</keyword>
<evidence type="ECO:0000313" key="2">
    <source>
        <dbReference type="EMBL" id="KAL3781849.1"/>
    </source>
</evidence>
<feature type="coiled-coil region" evidence="1">
    <location>
        <begin position="52"/>
        <end position="110"/>
    </location>
</feature>
<organism evidence="2 3">
    <name type="scientific">Cyclotella atomus</name>
    <dbReference type="NCBI Taxonomy" id="382360"/>
    <lineage>
        <taxon>Eukaryota</taxon>
        <taxon>Sar</taxon>
        <taxon>Stramenopiles</taxon>
        <taxon>Ochrophyta</taxon>
        <taxon>Bacillariophyta</taxon>
        <taxon>Coscinodiscophyceae</taxon>
        <taxon>Thalassiosirophycidae</taxon>
        <taxon>Stephanodiscales</taxon>
        <taxon>Stephanodiscaceae</taxon>
        <taxon>Cyclotella</taxon>
    </lineage>
</organism>
<proteinExistence type="predicted"/>
<reference evidence="2 3" key="1">
    <citation type="submission" date="2024-10" db="EMBL/GenBank/DDBJ databases">
        <title>Updated reference genomes for cyclostephanoid diatoms.</title>
        <authorList>
            <person name="Roberts W.R."/>
            <person name="Alverson A.J."/>
        </authorList>
    </citation>
    <scope>NUCLEOTIDE SEQUENCE [LARGE SCALE GENOMIC DNA]</scope>
    <source>
        <strain evidence="2 3">AJA010-31</strain>
    </source>
</reference>
<comment type="caution">
    <text evidence="2">The sequence shown here is derived from an EMBL/GenBank/DDBJ whole genome shotgun (WGS) entry which is preliminary data.</text>
</comment>
<dbReference type="Proteomes" id="UP001530400">
    <property type="component" value="Unassembled WGS sequence"/>
</dbReference>
<sequence>MVLGRAGLRLEAQKFGIYLLIPIVASIAYNEPTVQRWSADYFQFMKYPSNPKTNLKEEFEQLQKEREQQKIQAEKNKESRKVYLEQLKQLNAVRDSLDKQEQQQNEAKRGWFSWLRGKRSNESSSSEC</sequence>
<evidence type="ECO:0000313" key="3">
    <source>
        <dbReference type="Proteomes" id="UP001530400"/>
    </source>
</evidence>
<name>A0ABD3P287_9STRA</name>
<evidence type="ECO:0000256" key="1">
    <source>
        <dbReference type="SAM" id="Coils"/>
    </source>
</evidence>